<evidence type="ECO:0000256" key="7">
    <source>
        <dbReference type="ARBA" id="ARBA00023239"/>
    </source>
</evidence>
<keyword evidence="5" id="KW-0190">Covalent protein-DNA linkage</keyword>
<evidence type="ECO:0000256" key="2">
    <source>
        <dbReference type="ARBA" id="ARBA00022670"/>
    </source>
</evidence>
<dbReference type="InterPro" id="IPR003738">
    <property type="entry name" value="SRAP"/>
</dbReference>
<evidence type="ECO:0000256" key="1">
    <source>
        <dbReference type="ARBA" id="ARBA00008136"/>
    </source>
</evidence>
<evidence type="ECO:0000313" key="9">
    <source>
        <dbReference type="EMBL" id="AMD01548.1"/>
    </source>
</evidence>
<dbReference type="Pfam" id="PF02586">
    <property type="entry name" value="SRAP"/>
    <property type="match status" value="1"/>
</dbReference>
<dbReference type="EC" id="3.4.-.-" evidence="8"/>
<dbReference type="AlphaFoldDB" id="A0A109UM89"/>
<evidence type="ECO:0000256" key="8">
    <source>
        <dbReference type="RuleBase" id="RU364100"/>
    </source>
</evidence>
<evidence type="ECO:0000256" key="6">
    <source>
        <dbReference type="ARBA" id="ARBA00023125"/>
    </source>
</evidence>
<dbReference type="OrthoDB" id="6192129at2"/>
<dbReference type="STRING" id="507626.LOKO_02488"/>
<dbReference type="PATRIC" id="fig|507626.3.peg.2486"/>
<dbReference type="SUPFAM" id="SSF143081">
    <property type="entry name" value="BB1717-like"/>
    <property type="match status" value="1"/>
</dbReference>
<protein>
    <recommendedName>
        <fullName evidence="8">Abasic site processing protein</fullName>
        <ecNumber evidence="8">3.4.-.-</ecNumber>
    </recommendedName>
</protein>
<reference evidence="9 10" key="2">
    <citation type="submission" date="2016-02" db="EMBL/GenBank/DDBJ databases">
        <authorList>
            <person name="Wen L."/>
            <person name="He K."/>
            <person name="Yang H."/>
        </authorList>
    </citation>
    <scope>NUCLEOTIDE SEQUENCE [LARGE SCALE GENOMIC DNA]</scope>
    <source>
        <strain evidence="9 10">AGD 8-3</strain>
    </source>
</reference>
<dbReference type="KEGG" id="hco:LOKO_02488"/>
<keyword evidence="6" id="KW-0238">DNA-binding</keyword>
<dbReference type="InterPro" id="IPR036590">
    <property type="entry name" value="SRAP-like"/>
</dbReference>
<dbReference type="Gene3D" id="3.90.1680.10">
    <property type="entry name" value="SOS response associated peptidase-like"/>
    <property type="match status" value="1"/>
</dbReference>
<evidence type="ECO:0000256" key="4">
    <source>
        <dbReference type="ARBA" id="ARBA00022801"/>
    </source>
</evidence>
<name>A0A109UM89_9GAMM</name>
<reference evidence="9 10" key="1">
    <citation type="journal article" date="2016" name="Genome Announc.">
        <title>Draft Genome Sequence of 'Halomonas chromatireducens' Strain AGD 8-3, a Haloalkaliphilic Chromate- and Selenite-Reducing Gammaproteobacterium.</title>
        <authorList>
            <person name="Sharko F.S."/>
            <person name="Shapovalova A.A."/>
            <person name="Tsygankova S.V."/>
            <person name="Komova A.V."/>
            <person name="Boulygina E.S."/>
            <person name="Teslyuk A.B."/>
            <person name="Gotovtsev P.M."/>
            <person name="Namsaraev Z.B."/>
            <person name="Khijniak T.V."/>
            <person name="Nedoluzhko A.V."/>
            <person name="Vasilov R.G."/>
        </authorList>
    </citation>
    <scope>NUCLEOTIDE SEQUENCE [LARGE SCALE GENOMIC DNA]</scope>
    <source>
        <strain evidence="9 10">AGD 8-3</strain>
    </source>
</reference>
<dbReference type="EMBL" id="CP014226">
    <property type="protein sequence ID" value="AMD01548.1"/>
    <property type="molecule type" value="Genomic_DNA"/>
</dbReference>
<accession>A0A109UM89</accession>
<sequence>MCGRFASYNAYPKLARRLGVVVAEEGPPARYNIPPGTWITGFRQVAHNVPPEQLKLWWGYRPKWATGKAAQPINARAETVATSGYFKQAFARQRCLIPADGWFEWLATETGKQPHYLTRADREPIAFAGIYAEREDGSLGCVILTEPARGSAAEVHDRMPLILDDASLEPWLDPDLTDRETIRQVVRHLDAGLIEHWPVSRAVNRPGNDEDAGLINPA</sequence>
<keyword evidence="4 8" id="KW-0378">Hydrolase</keyword>
<dbReference type="RefSeq" id="WP_066449652.1">
    <property type="nucleotide sequence ID" value="NZ_CP014226.1"/>
</dbReference>
<dbReference type="Proteomes" id="UP000063387">
    <property type="component" value="Chromosome"/>
</dbReference>
<dbReference type="GO" id="GO:0016829">
    <property type="term" value="F:lyase activity"/>
    <property type="evidence" value="ECO:0007669"/>
    <property type="project" value="UniProtKB-KW"/>
</dbReference>
<organism evidence="9 10">
    <name type="scientific">Halomonas chromatireducens</name>
    <dbReference type="NCBI Taxonomy" id="507626"/>
    <lineage>
        <taxon>Bacteria</taxon>
        <taxon>Pseudomonadati</taxon>
        <taxon>Pseudomonadota</taxon>
        <taxon>Gammaproteobacteria</taxon>
        <taxon>Oceanospirillales</taxon>
        <taxon>Halomonadaceae</taxon>
        <taxon>Halomonas</taxon>
    </lineage>
</organism>
<dbReference type="GO" id="GO:0106300">
    <property type="term" value="P:protein-DNA covalent cross-linking repair"/>
    <property type="evidence" value="ECO:0007669"/>
    <property type="project" value="InterPro"/>
</dbReference>
<dbReference type="GO" id="GO:0003697">
    <property type="term" value="F:single-stranded DNA binding"/>
    <property type="evidence" value="ECO:0007669"/>
    <property type="project" value="InterPro"/>
</dbReference>
<dbReference type="GO" id="GO:0006508">
    <property type="term" value="P:proteolysis"/>
    <property type="evidence" value="ECO:0007669"/>
    <property type="project" value="UniProtKB-KW"/>
</dbReference>
<keyword evidence="3" id="KW-0227">DNA damage</keyword>
<dbReference type="PANTHER" id="PTHR13604">
    <property type="entry name" value="DC12-RELATED"/>
    <property type="match status" value="1"/>
</dbReference>
<comment type="similarity">
    <text evidence="1 8">Belongs to the SOS response-associated peptidase family.</text>
</comment>
<dbReference type="PANTHER" id="PTHR13604:SF0">
    <property type="entry name" value="ABASIC SITE PROCESSING PROTEIN HMCES"/>
    <property type="match status" value="1"/>
</dbReference>
<keyword evidence="2 8" id="KW-0645">Protease</keyword>
<evidence type="ECO:0000256" key="3">
    <source>
        <dbReference type="ARBA" id="ARBA00022763"/>
    </source>
</evidence>
<proteinExistence type="inferred from homology"/>
<evidence type="ECO:0000256" key="5">
    <source>
        <dbReference type="ARBA" id="ARBA00023124"/>
    </source>
</evidence>
<gene>
    <name evidence="9" type="primary">yedK_1</name>
    <name evidence="9" type="ORF">LOKO_02488</name>
</gene>
<keyword evidence="7" id="KW-0456">Lyase</keyword>
<evidence type="ECO:0000313" key="10">
    <source>
        <dbReference type="Proteomes" id="UP000063387"/>
    </source>
</evidence>
<keyword evidence="10" id="KW-1185">Reference proteome</keyword>
<dbReference type="GO" id="GO:0008233">
    <property type="term" value="F:peptidase activity"/>
    <property type="evidence" value="ECO:0007669"/>
    <property type="project" value="UniProtKB-KW"/>
</dbReference>